<feature type="compositionally biased region" description="Polar residues" evidence="1">
    <location>
        <begin position="144"/>
        <end position="157"/>
    </location>
</feature>
<proteinExistence type="predicted"/>
<sequence length="157" mass="16985">MTARNAAPKARRCAPSPLLCASRLACHVHTPHRRAPARLRCPRVAVRLLAAAHAPRLDATSPAPLLVPNRAPCRLGSQPLQPRATACRLACCAWPLAFHRSSGHVFSPRVLSRPHVPSSITRTSSPTPSVQTRAPKYQPKLPTPHSSPHTTFECLSS</sequence>
<evidence type="ECO:0000313" key="2">
    <source>
        <dbReference type="EMBL" id="KAG8042838.1"/>
    </source>
</evidence>
<accession>A0A8J5QZ01</accession>
<reference evidence="2" key="2">
    <citation type="submission" date="2021-02" db="EMBL/GenBank/DDBJ databases">
        <authorList>
            <person name="Kimball J.A."/>
            <person name="Haas M.W."/>
            <person name="Macchietto M."/>
            <person name="Kono T."/>
            <person name="Duquette J."/>
            <person name="Shao M."/>
        </authorList>
    </citation>
    <scope>NUCLEOTIDE SEQUENCE</scope>
    <source>
        <tissue evidence="2">Fresh leaf tissue</tissue>
    </source>
</reference>
<evidence type="ECO:0000313" key="3">
    <source>
        <dbReference type="Proteomes" id="UP000729402"/>
    </source>
</evidence>
<dbReference type="Proteomes" id="UP000729402">
    <property type="component" value="Unassembled WGS sequence"/>
</dbReference>
<name>A0A8J5QZ01_ZIZPA</name>
<feature type="compositionally biased region" description="Low complexity" evidence="1">
    <location>
        <begin position="117"/>
        <end position="129"/>
    </location>
</feature>
<comment type="caution">
    <text evidence="2">The sequence shown here is derived from an EMBL/GenBank/DDBJ whole genome shotgun (WGS) entry which is preliminary data.</text>
</comment>
<keyword evidence="3" id="KW-1185">Reference proteome</keyword>
<organism evidence="2 3">
    <name type="scientific">Zizania palustris</name>
    <name type="common">Northern wild rice</name>
    <dbReference type="NCBI Taxonomy" id="103762"/>
    <lineage>
        <taxon>Eukaryota</taxon>
        <taxon>Viridiplantae</taxon>
        <taxon>Streptophyta</taxon>
        <taxon>Embryophyta</taxon>
        <taxon>Tracheophyta</taxon>
        <taxon>Spermatophyta</taxon>
        <taxon>Magnoliopsida</taxon>
        <taxon>Liliopsida</taxon>
        <taxon>Poales</taxon>
        <taxon>Poaceae</taxon>
        <taxon>BOP clade</taxon>
        <taxon>Oryzoideae</taxon>
        <taxon>Oryzeae</taxon>
        <taxon>Zizaniinae</taxon>
        <taxon>Zizania</taxon>
    </lineage>
</organism>
<dbReference type="EMBL" id="JAAALK010001490">
    <property type="protein sequence ID" value="KAG8042838.1"/>
    <property type="molecule type" value="Genomic_DNA"/>
</dbReference>
<dbReference type="AlphaFoldDB" id="A0A8J5QZ01"/>
<evidence type="ECO:0000256" key="1">
    <source>
        <dbReference type="SAM" id="MobiDB-lite"/>
    </source>
</evidence>
<feature type="region of interest" description="Disordered" evidence="1">
    <location>
        <begin position="114"/>
        <end position="157"/>
    </location>
</feature>
<reference evidence="2" key="1">
    <citation type="journal article" date="2021" name="bioRxiv">
        <title>Whole Genome Assembly and Annotation of Northern Wild Rice, Zizania palustris L., Supports a Whole Genome Duplication in the Zizania Genus.</title>
        <authorList>
            <person name="Haas M."/>
            <person name="Kono T."/>
            <person name="Macchietto M."/>
            <person name="Millas R."/>
            <person name="McGilp L."/>
            <person name="Shao M."/>
            <person name="Duquette J."/>
            <person name="Hirsch C.N."/>
            <person name="Kimball J."/>
        </authorList>
    </citation>
    <scope>NUCLEOTIDE SEQUENCE</scope>
    <source>
        <tissue evidence="2">Fresh leaf tissue</tissue>
    </source>
</reference>
<protein>
    <submittedName>
        <fullName evidence="2">Uncharacterized protein</fullName>
    </submittedName>
</protein>
<gene>
    <name evidence="2" type="ORF">GUJ93_ZPchr1146g33302</name>
</gene>